<organism evidence="2 3">
    <name type="scientific">Streptacidiphilus cavernicola</name>
    <dbReference type="NCBI Taxonomy" id="3342716"/>
    <lineage>
        <taxon>Bacteria</taxon>
        <taxon>Bacillati</taxon>
        <taxon>Actinomycetota</taxon>
        <taxon>Actinomycetes</taxon>
        <taxon>Kitasatosporales</taxon>
        <taxon>Streptomycetaceae</taxon>
        <taxon>Streptacidiphilus</taxon>
    </lineage>
</organism>
<dbReference type="InterPro" id="IPR045175">
    <property type="entry name" value="M28_fam"/>
</dbReference>
<dbReference type="Gene3D" id="3.50.30.30">
    <property type="match status" value="1"/>
</dbReference>
<dbReference type="RefSeq" id="WP_030256162.1">
    <property type="nucleotide sequence ID" value="NZ_JBHEZZ010000013.1"/>
</dbReference>
<comment type="caution">
    <text evidence="2">The sequence shown here is derived from an EMBL/GenBank/DDBJ whole genome shotgun (WGS) entry which is preliminary data.</text>
</comment>
<name>A0ABV6URP9_9ACTN</name>
<reference evidence="2 3" key="1">
    <citation type="submission" date="2024-09" db="EMBL/GenBank/DDBJ databases">
        <authorList>
            <person name="Lee S.D."/>
        </authorList>
    </citation>
    <scope>NUCLEOTIDE SEQUENCE [LARGE SCALE GENOMIC DNA]</scope>
    <source>
        <strain evidence="2 3">N1-5</strain>
    </source>
</reference>
<dbReference type="Proteomes" id="UP001592528">
    <property type="component" value="Unassembled WGS sequence"/>
</dbReference>
<dbReference type="Gene3D" id="3.40.630.10">
    <property type="entry name" value="Zn peptidases"/>
    <property type="match status" value="1"/>
</dbReference>
<dbReference type="InterPro" id="IPR007484">
    <property type="entry name" value="Peptidase_M28"/>
</dbReference>
<proteinExistence type="predicted"/>
<accession>A0ABV6URP9</accession>
<dbReference type="EMBL" id="JBHEZZ010000013">
    <property type="protein sequence ID" value="MFC1404105.1"/>
    <property type="molecule type" value="Genomic_DNA"/>
</dbReference>
<gene>
    <name evidence="2" type="ORF">ACEZDJ_22700</name>
</gene>
<feature type="domain" description="Peptidase M28" evidence="1">
    <location>
        <begin position="236"/>
        <end position="424"/>
    </location>
</feature>
<protein>
    <submittedName>
        <fullName evidence="2">DUF4910 domain-containing protein</fullName>
    </submittedName>
</protein>
<dbReference type="SUPFAM" id="SSF53187">
    <property type="entry name" value="Zn-dependent exopeptidases"/>
    <property type="match status" value="1"/>
</dbReference>
<dbReference type="PANTHER" id="PTHR12147">
    <property type="entry name" value="METALLOPEPTIDASE M28 FAMILY MEMBER"/>
    <property type="match status" value="1"/>
</dbReference>
<evidence type="ECO:0000259" key="1">
    <source>
        <dbReference type="Pfam" id="PF04389"/>
    </source>
</evidence>
<sequence>MRTVHRLEQLVAELHREIDADRAMRRVARLVAWDRYQGSADIATAADYVAAEAERAGLVDVEVLDFPADGRTSWWTFTAPGSWTPRSARLWIGDGAPLVAYPAQPYGLAAGSAAADLPAAPLALAEQGNWPVGAVVLVDSPERLGPGLFARLRDEGAKGFCVVTHPDRPDQVGRVELPVGGALFGFSVTVAQIERLRTAQRRGEPVRVLVDVDTAPRRMPVVVARTPAGAGGRAEGPGVLLGAHLCHPSPGANDNASGVAASLAAGEVLARRALRSPVRFVWAPEFVGLAAYVHREVELGRPLPVAAVNLDMVGEDQRRCGGPLIVEHGPEYLPHFLNALVEACVRALPPAARSYSGAVGCDTWAWRATPFVGASDHAVLADRAIGCPAVQLGHWPDRFNHSSADTLDKVDPDELRRAATVAAAALAVVAGADALGPVTGAGELLAGLVSRWTAERMTACLPPGADRHAADRLARRRHYGQAALRTLLPLGADPGLLDGHARWLEQLHSTLSAALPGAPQPNGPGHEPEPPGPALVRGWSGPFNLRALIGAVTEQDRSWFLDESLRDRGGFYARAMALAQSIDGRADAAEVVRTAELDSGLVLGRAFGPRFLAAMVRSGWAVEATPGTEAAAEVGAEMTAGVATE</sequence>
<dbReference type="Pfam" id="PF04389">
    <property type="entry name" value="Peptidase_M28"/>
    <property type="match status" value="1"/>
</dbReference>
<keyword evidence="3" id="KW-1185">Reference proteome</keyword>
<dbReference type="PANTHER" id="PTHR12147:SF26">
    <property type="entry name" value="PEPTIDASE M28 DOMAIN-CONTAINING PROTEIN"/>
    <property type="match status" value="1"/>
</dbReference>
<evidence type="ECO:0000313" key="3">
    <source>
        <dbReference type="Proteomes" id="UP001592528"/>
    </source>
</evidence>
<evidence type="ECO:0000313" key="2">
    <source>
        <dbReference type="EMBL" id="MFC1404105.1"/>
    </source>
</evidence>